<evidence type="ECO:0000313" key="1">
    <source>
        <dbReference type="EMBL" id="KAK1415387.1"/>
    </source>
</evidence>
<evidence type="ECO:0000313" key="2">
    <source>
        <dbReference type="Proteomes" id="UP001229421"/>
    </source>
</evidence>
<dbReference type="AlphaFoldDB" id="A0AAD8K382"/>
<dbReference type="EMBL" id="JAUHHV010000008">
    <property type="protein sequence ID" value="KAK1415387.1"/>
    <property type="molecule type" value="Genomic_DNA"/>
</dbReference>
<comment type="caution">
    <text evidence="1">The sequence shown here is derived from an EMBL/GenBank/DDBJ whole genome shotgun (WGS) entry which is preliminary data.</text>
</comment>
<protein>
    <submittedName>
        <fullName evidence="1">Uncharacterized protein</fullName>
    </submittedName>
</protein>
<gene>
    <name evidence="1" type="ORF">QVD17_31168</name>
</gene>
<keyword evidence="2" id="KW-1185">Reference proteome</keyword>
<dbReference type="Proteomes" id="UP001229421">
    <property type="component" value="Unassembled WGS sequence"/>
</dbReference>
<accession>A0AAD8K382</accession>
<name>A0AAD8K382_TARER</name>
<reference evidence="1" key="1">
    <citation type="journal article" date="2023" name="bioRxiv">
        <title>Improved chromosome-level genome assembly for marigold (Tagetes erecta).</title>
        <authorList>
            <person name="Jiang F."/>
            <person name="Yuan L."/>
            <person name="Wang S."/>
            <person name="Wang H."/>
            <person name="Xu D."/>
            <person name="Wang A."/>
            <person name="Fan W."/>
        </authorList>
    </citation>
    <scope>NUCLEOTIDE SEQUENCE</scope>
    <source>
        <strain evidence="1">WSJ</strain>
        <tissue evidence="1">Leaf</tissue>
    </source>
</reference>
<proteinExistence type="predicted"/>
<organism evidence="1 2">
    <name type="scientific">Tagetes erecta</name>
    <name type="common">African marigold</name>
    <dbReference type="NCBI Taxonomy" id="13708"/>
    <lineage>
        <taxon>Eukaryota</taxon>
        <taxon>Viridiplantae</taxon>
        <taxon>Streptophyta</taxon>
        <taxon>Embryophyta</taxon>
        <taxon>Tracheophyta</taxon>
        <taxon>Spermatophyta</taxon>
        <taxon>Magnoliopsida</taxon>
        <taxon>eudicotyledons</taxon>
        <taxon>Gunneridae</taxon>
        <taxon>Pentapetalae</taxon>
        <taxon>asterids</taxon>
        <taxon>campanulids</taxon>
        <taxon>Asterales</taxon>
        <taxon>Asteraceae</taxon>
        <taxon>Asteroideae</taxon>
        <taxon>Heliantheae alliance</taxon>
        <taxon>Tageteae</taxon>
        <taxon>Tagetes</taxon>
    </lineage>
</organism>
<sequence>MTSSLRLITYKFVTRSVLPALVSSSRFIVAGYSTMPKHELFDQSWIRNMVPTITSTSFNMEMHANERSLKVYICRSNERTCVSLDHVENDDIHDTLLVQGKTHKECCLTGINLQHTTIKEEEMKDGTLLTVTHPTEDDILASISANILNSFNDIGATRNWAYYGN</sequence>